<evidence type="ECO:0000256" key="7">
    <source>
        <dbReference type="ARBA" id="ARBA00022729"/>
    </source>
</evidence>
<dbReference type="GO" id="GO:0016020">
    <property type="term" value="C:membrane"/>
    <property type="evidence" value="ECO:0007669"/>
    <property type="project" value="UniProtKB-SubCell"/>
</dbReference>
<keyword evidence="4" id="KW-0328">Glycosyltransferase</keyword>
<evidence type="ECO:0000256" key="9">
    <source>
        <dbReference type="ARBA" id="ARBA00023136"/>
    </source>
</evidence>
<keyword evidence="5" id="KW-0808">Transferase</keyword>
<dbReference type="EMBL" id="BTSY01000002">
    <property type="protein sequence ID" value="GMT15662.1"/>
    <property type="molecule type" value="Genomic_DNA"/>
</dbReference>
<keyword evidence="7 12" id="KW-0732">Signal</keyword>
<dbReference type="EC" id="2.4.1.17" evidence="3"/>
<evidence type="ECO:0000313" key="14">
    <source>
        <dbReference type="Proteomes" id="UP001432322"/>
    </source>
</evidence>
<evidence type="ECO:0000313" key="13">
    <source>
        <dbReference type="EMBL" id="GMT15662.1"/>
    </source>
</evidence>
<evidence type="ECO:0000256" key="3">
    <source>
        <dbReference type="ARBA" id="ARBA00012544"/>
    </source>
</evidence>
<dbReference type="PANTHER" id="PTHR48043">
    <property type="entry name" value="EG:EG0003.4 PROTEIN-RELATED"/>
    <property type="match status" value="1"/>
</dbReference>
<dbReference type="PANTHER" id="PTHR48043:SF23">
    <property type="entry name" value="UDP-GLUCURONOSYLTRANSFERASE"/>
    <property type="match status" value="1"/>
</dbReference>
<evidence type="ECO:0000256" key="12">
    <source>
        <dbReference type="SAM" id="SignalP"/>
    </source>
</evidence>
<dbReference type="InterPro" id="IPR050271">
    <property type="entry name" value="UDP-glycosyltransferase"/>
</dbReference>
<feature type="signal peptide" evidence="12">
    <location>
        <begin position="1"/>
        <end position="16"/>
    </location>
</feature>
<evidence type="ECO:0000256" key="11">
    <source>
        <dbReference type="SAM" id="Phobius"/>
    </source>
</evidence>
<protein>
    <recommendedName>
        <fullName evidence="3">glucuronosyltransferase</fullName>
        <ecNumber evidence="3">2.4.1.17</ecNumber>
    </recommendedName>
</protein>
<dbReference type="SUPFAM" id="SSF53756">
    <property type="entry name" value="UDP-Glycosyltransferase/glycogen phosphorylase"/>
    <property type="match status" value="1"/>
</dbReference>
<dbReference type="Pfam" id="PF00201">
    <property type="entry name" value="UDPGT"/>
    <property type="match status" value="1"/>
</dbReference>
<evidence type="ECO:0000256" key="1">
    <source>
        <dbReference type="ARBA" id="ARBA00004167"/>
    </source>
</evidence>
<comment type="subcellular location">
    <subcellularLocation>
        <location evidence="1">Membrane</location>
        <topology evidence="1">Single-pass membrane protein</topology>
    </subcellularLocation>
</comment>
<reference evidence="13" key="1">
    <citation type="submission" date="2023-10" db="EMBL/GenBank/DDBJ databases">
        <title>Genome assembly of Pristionchus species.</title>
        <authorList>
            <person name="Yoshida K."/>
            <person name="Sommer R.J."/>
        </authorList>
    </citation>
    <scope>NUCLEOTIDE SEQUENCE</scope>
    <source>
        <strain evidence="13">RS5133</strain>
    </source>
</reference>
<dbReference type="GO" id="GO:0015020">
    <property type="term" value="F:glucuronosyltransferase activity"/>
    <property type="evidence" value="ECO:0007669"/>
    <property type="project" value="UniProtKB-EC"/>
</dbReference>
<keyword evidence="14" id="KW-1185">Reference proteome</keyword>
<dbReference type="CDD" id="cd03784">
    <property type="entry name" value="GT1_Gtf-like"/>
    <property type="match status" value="1"/>
</dbReference>
<keyword evidence="9 11" id="KW-0472">Membrane</keyword>
<evidence type="ECO:0000256" key="8">
    <source>
        <dbReference type="ARBA" id="ARBA00022989"/>
    </source>
</evidence>
<dbReference type="Gene3D" id="3.40.50.2000">
    <property type="entry name" value="Glycogen Phosphorylase B"/>
    <property type="match status" value="1"/>
</dbReference>
<keyword evidence="8 11" id="KW-1133">Transmembrane helix</keyword>
<evidence type="ECO:0000256" key="4">
    <source>
        <dbReference type="ARBA" id="ARBA00022676"/>
    </source>
</evidence>
<dbReference type="InterPro" id="IPR002213">
    <property type="entry name" value="UDP_glucos_trans"/>
</dbReference>
<gene>
    <name evidence="13" type="ORF">PFISCL1PPCAC_6959</name>
</gene>
<evidence type="ECO:0000256" key="5">
    <source>
        <dbReference type="ARBA" id="ARBA00022679"/>
    </source>
</evidence>
<proteinExistence type="inferred from homology"/>
<dbReference type="AlphaFoldDB" id="A0AAV5VA49"/>
<name>A0AAV5VA49_9BILA</name>
<organism evidence="13 14">
    <name type="scientific">Pristionchus fissidentatus</name>
    <dbReference type="NCBI Taxonomy" id="1538716"/>
    <lineage>
        <taxon>Eukaryota</taxon>
        <taxon>Metazoa</taxon>
        <taxon>Ecdysozoa</taxon>
        <taxon>Nematoda</taxon>
        <taxon>Chromadorea</taxon>
        <taxon>Rhabditida</taxon>
        <taxon>Rhabditina</taxon>
        <taxon>Diplogasteromorpha</taxon>
        <taxon>Diplogasteroidea</taxon>
        <taxon>Neodiplogasteridae</taxon>
        <taxon>Pristionchus</taxon>
    </lineage>
</organism>
<dbReference type="Proteomes" id="UP001432322">
    <property type="component" value="Unassembled WGS sequence"/>
</dbReference>
<accession>A0AAV5VA49</accession>
<keyword evidence="6 11" id="KW-0812">Transmembrane</keyword>
<feature type="transmembrane region" description="Helical" evidence="11">
    <location>
        <begin position="484"/>
        <end position="507"/>
    </location>
</feature>
<evidence type="ECO:0000256" key="10">
    <source>
        <dbReference type="ARBA" id="ARBA00047475"/>
    </source>
</evidence>
<comment type="caution">
    <text evidence="13">The sequence shown here is derived from an EMBL/GenBank/DDBJ whole genome shotgun (WGS) entry which is preliminary data.</text>
</comment>
<dbReference type="FunFam" id="3.40.50.2000:FF:000038">
    <property type="entry name" value="UDP-GlucuronosylTransferase"/>
    <property type="match status" value="1"/>
</dbReference>
<evidence type="ECO:0000256" key="2">
    <source>
        <dbReference type="ARBA" id="ARBA00009995"/>
    </source>
</evidence>
<feature type="chain" id="PRO_5043439578" description="glucuronosyltransferase" evidence="12">
    <location>
        <begin position="17"/>
        <end position="511"/>
    </location>
</feature>
<evidence type="ECO:0000256" key="6">
    <source>
        <dbReference type="ARBA" id="ARBA00022692"/>
    </source>
</evidence>
<feature type="non-terminal residue" evidence="13">
    <location>
        <position position="511"/>
    </location>
</feature>
<sequence>MRVSLISLLLISIVHSYKILVYNIRYSHSHSNFLGNVADILVEAGHDVTSFIPEVSSTISDGTTKSKIVRIPPSPTVQAKMKNMLGGAAFFELGDTVHIKMGTTLSSVFEAQCEETLKRIDTIEKLRDEKFDVYIVENADMCGMALTELIKPGSIIMTGTTALYGHQYDEVGVPQPLSVVARIALDPFSMWSRLHNIYVELLTRYAYGMSRTKVLRVFRDKLGEDFPDLETITSRIAYCFTNTEPLIDVATPTINRVIPIGGLGAKEPKELDEYWLGVLALRPRTVLLSFGSMVKSQALAIDVKRSFLKMMQSFSAITFIWKYEDLEDEFVKNEASKVENLILSKWMPQNDLLNHPSLSVFITHAGMGSVMETTRRGVPALLIPIFADQPRNAGGLTQNKLGKVYNKFELADHVKLSATLKELLEDESYRLNAQRVSRMLAAKPFSSKELLIKYTEFAAEFGPSPALRPQSHDMSTIAYHNLDIIAVSFTVLIIVIFGFCSGACFVVRKCL</sequence>
<comment type="catalytic activity">
    <reaction evidence="10">
        <text>glucuronate acceptor + UDP-alpha-D-glucuronate = acceptor beta-D-glucuronoside + UDP + H(+)</text>
        <dbReference type="Rhea" id="RHEA:21032"/>
        <dbReference type="ChEBI" id="CHEBI:15378"/>
        <dbReference type="ChEBI" id="CHEBI:58052"/>
        <dbReference type="ChEBI" id="CHEBI:58223"/>
        <dbReference type="ChEBI" id="CHEBI:132367"/>
        <dbReference type="ChEBI" id="CHEBI:132368"/>
        <dbReference type="EC" id="2.4.1.17"/>
    </reaction>
</comment>
<comment type="similarity">
    <text evidence="2">Belongs to the UDP-glycosyltransferase family.</text>
</comment>